<dbReference type="Pfam" id="PF10056">
    <property type="entry name" value="DUF2293"/>
    <property type="match status" value="1"/>
</dbReference>
<evidence type="ECO:0000259" key="2">
    <source>
        <dbReference type="Pfam" id="PF10056"/>
    </source>
</evidence>
<comment type="caution">
    <text evidence="3">The sequence shown here is derived from an EMBL/GenBank/DDBJ whole genome shotgun (WGS) entry which is preliminary data.</text>
</comment>
<name>A0AAJ0H904_9PEZI</name>
<protein>
    <recommendedName>
        <fullName evidence="2">DUF2293 domain-containing protein</fullName>
    </recommendedName>
</protein>
<dbReference type="InterPro" id="IPR018744">
    <property type="entry name" value="DUF2293"/>
</dbReference>
<dbReference type="Proteomes" id="UP001275084">
    <property type="component" value="Unassembled WGS sequence"/>
</dbReference>
<feature type="compositionally biased region" description="Basic and acidic residues" evidence="1">
    <location>
        <begin position="382"/>
        <end position="396"/>
    </location>
</feature>
<dbReference type="AlphaFoldDB" id="A0AAJ0H904"/>
<feature type="region of interest" description="Disordered" evidence="1">
    <location>
        <begin position="1"/>
        <end position="53"/>
    </location>
</feature>
<evidence type="ECO:0000313" key="3">
    <source>
        <dbReference type="EMBL" id="KAK3344016.1"/>
    </source>
</evidence>
<feature type="compositionally biased region" description="Basic and acidic residues" evidence="1">
    <location>
        <begin position="360"/>
        <end position="371"/>
    </location>
</feature>
<feature type="domain" description="DUF2293" evidence="2">
    <location>
        <begin position="177"/>
        <end position="266"/>
    </location>
</feature>
<organism evidence="3 4">
    <name type="scientific">Lasiosphaeria hispida</name>
    <dbReference type="NCBI Taxonomy" id="260671"/>
    <lineage>
        <taxon>Eukaryota</taxon>
        <taxon>Fungi</taxon>
        <taxon>Dikarya</taxon>
        <taxon>Ascomycota</taxon>
        <taxon>Pezizomycotina</taxon>
        <taxon>Sordariomycetes</taxon>
        <taxon>Sordariomycetidae</taxon>
        <taxon>Sordariales</taxon>
        <taxon>Lasiosphaeriaceae</taxon>
        <taxon>Lasiosphaeria</taxon>
    </lineage>
</organism>
<proteinExistence type="predicted"/>
<accession>A0AAJ0H904</accession>
<evidence type="ECO:0000256" key="1">
    <source>
        <dbReference type="SAM" id="MobiDB-lite"/>
    </source>
</evidence>
<reference evidence="3" key="1">
    <citation type="journal article" date="2023" name="Mol. Phylogenet. Evol.">
        <title>Genome-scale phylogeny and comparative genomics of the fungal order Sordariales.</title>
        <authorList>
            <person name="Hensen N."/>
            <person name="Bonometti L."/>
            <person name="Westerberg I."/>
            <person name="Brannstrom I.O."/>
            <person name="Guillou S."/>
            <person name="Cros-Aarteil S."/>
            <person name="Calhoun S."/>
            <person name="Haridas S."/>
            <person name="Kuo A."/>
            <person name="Mondo S."/>
            <person name="Pangilinan J."/>
            <person name="Riley R."/>
            <person name="LaButti K."/>
            <person name="Andreopoulos B."/>
            <person name="Lipzen A."/>
            <person name="Chen C."/>
            <person name="Yan M."/>
            <person name="Daum C."/>
            <person name="Ng V."/>
            <person name="Clum A."/>
            <person name="Steindorff A."/>
            <person name="Ohm R.A."/>
            <person name="Martin F."/>
            <person name="Silar P."/>
            <person name="Natvig D.O."/>
            <person name="Lalanne C."/>
            <person name="Gautier V."/>
            <person name="Ament-Velasquez S.L."/>
            <person name="Kruys A."/>
            <person name="Hutchinson M.I."/>
            <person name="Powell A.J."/>
            <person name="Barry K."/>
            <person name="Miller A.N."/>
            <person name="Grigoriev I.V."/>
            <person name="Debuchy R."/>
            <person name="Gladieux P."/>
            <person name="Hiltunen Thoren M."/>
            <person name="Johannesson H."/>
        </authorList>
    </citation>
    <scope>NUCLEOTIDE SEQUENCE</scope>
    <source>
        <strain evidence="3">CBS 955.72</strain>
    </source>
</reference>
<feature type="region of interest" description="Disordered" evidence="1">
    <location>
        <begin position="795"/>
        <end position="824"/>
    </location>
</feature>
<feature type="compositionally biased region" description="Basic residues" evidence="1">
    <location>
        <begin position="349"/>
        <end position="359"/>
    </location>
</feature>
<reference evidence="3" key="2">
    <citation type="submission" date="2023-06" db="EMBL/GenBank/DDBJ databases">
        <authorList>
            <consortium name="Lawrence Berkeley National Laboratory"/>
            <person name="Haridas S."/>
            <person name="Hensen N."/>
            <person name="Bonometti L."/>
            <person name="Westerberg I."/>
            <person name="Brannstrom I.O."/>
            <person name="Guillou S."/>
            <person name="Cros-Aarteil S."/>
            <person name="Calhoun S."/>
            <person name="Kuo A."/>
            <person name="Mondo S."/>
            <person name="Pangilinan J."/>
            <person name="Riley R."/>
            <person name="Labutti K."/>
            <person name="Andreopoulos B."/>
            <person name="Lipzen A."/>
            <person name="Chen C."/>
            <person name="Yanf M."/>
            <person name="Daum C."/>
            <person name="Ng V."/>
            <person name="Clum A."/>
            <person name="Steindorff A."/>
            <person name="Ohm R."/>
            <person name="Martin F."/>
            <person name="Silar P."/>
            <person name="Natvig D."/>
            <person name="Lalanne C."/>
            <person name="Gautier V."/>
            <person name="Ament-Velasquez S.L."/>
            <person name="Kruys A."/>
            <person name="Hutchinson M.I."/>
            <person name="Powell A.J."/>
            <person name="Barry K."/>
            <person name="Miller A.N."/>
            <person name="Grigoriev I.V."/>
            <person name="Debuchy R."/>
            <person name="Gladieux P."/>
            <person name="Thoren M.H."/>
            <person name="Johannesson H."/>
        </authorList>
    </citation>
    <scope>NUCLEOTIDE SEQUENCE</scope>
    <source>
        <strain evidence="3">CBS 955.72</strain>
    </source>
</reference>
<feature type="compositionally biased region" description="Acidic residues" evidence="1">
    <location>
        <begin position="289"/>
        <end position="306"/>
    </location>
</feature>
<gene>
    <name evidence="3" type="ORF">B0T25DRAFT_462838</name>
</gene>
<feature type="region of interest" description="Disordered" evidence="1">
    <location>
        <begin position="287"/>
        <end position="422"/>
    </location>
</feature>
<dbReference type="PANTHER" id="PTHR38113">
    <property type="match status" value="1"/>
</dbReference>
<evidence type="ECO:0000313" key="4">
    <source>
        <dbReference type="Proteomes" id="UP001275084"/>
    </source>
</evidence>
<dbReference type="PANTHER" id="PTHR38113:SF1">
    <property type="entry name" value="DUF2293 DOMAIN-CONTAINING PROTEIN"/>
    <property type="match status" value="1"/>
</dbReference>
<keyword evidence="4" id="KW-1185">Reference proteome</keyword>
<dbReference type="EMBL" id="JAUIQD010000007">
    <property type="protein sequence ID" value="KAK3344016.1"/>
    <property type="molecule type" value="Genomic_DNA"/>
</dbReference>
<sequence>MGREKRGGTVVPAGGHAKDRHKRDRKGNVIDWTAPLPPGLVARPDRPQPNSKHKSYFEFIENKDKKKKLELEFTSDHRPPPGFEFVPIGNPALTTACKELSREQGAMIFIVTAVTNRASRQLSFQINRVGHHIRQSIVEQARVSLGDDQHAVFGTISGQPEPIPERQEDINRQADAAIRDLFPRIPNTDRQRIIEHAFNKSKLKNGGEPPVGLAADQPLSRRVQLAVLAHIRHTHTRYDQLLRETTYANARKAVEPLCLDILVKWRGDEETGRDQLDEILCEVVVISDSESDDDDDDEDEDEEGECSDTSVPEDTMDQDPIPSGSLMPLAAGKFAPPKATHSRGEGRSRGSRQRKPTWKARREAKKDENAKKAQRGFSRYKAARDQAWEHAVERQRLGNNEPAHTATYLEGPAGRNTQPWRPTELGHARHLSYGDSYHSPQDNRTEDHLVGNGFGPIVGSRSAVQVNSGIDGMGYSNRDLKDHLVPSIEPYSPGRPQIPEQYQSQLYHSERGPFRGPRASVEATPHYRSRAIPYGEVHPASGYIHEHEDFVTLPPRQEISRMPTASDQHRGSLVAVSTQHHGMARAYTPMDTSGSVSTYQPLAYGDSAANHHSGRRNLRSESQPIWIDDDGIVVRSYRPITAYVQNHDPRQEGAGVNHHHPVEGRPGDFEIVRVSNKFPRRHEPAQAFPADTGGYEVRSQALQSYEPLHGSVDARRYEVQSEPQYQRIERVIGRVEEPVYTGGYPVNTQRQERVVGIEYVSAPELCETRTYADQPPLSPYGGRDHILYRPRPTSVVPGSHPDAEYRQQYTGNPPQRSDRVIILD</sequence>